<evidence type="ECO:0000259" key="6">
    <source>
        <dbReference type="SMART" id="SM00062"/>
    </source>
</evidence>
<evidence type="ECO:0000256" key="2">
    <source>
        <dbReference type="ARBA" id="ARBA00022448"/>
    </source>
</evidence>
<dbReference type="InterPro" id="IPR051455">
    <property type="entry name" value="Bact_solute-bind_prot3"/>
</dbReference>
<evidence type="ECO:0000313" key="9">
    <source>
        <dbReference type="Proteomes" id="UP000509722"/>
    </source>
</evidence>
<dbReference type="AlphaFoldDB" id="A0A381EEM3"/>
<dbReference type="PROSITE" id="PS01039">
    <property type="entry name" value="SBP_BACTERIAL_3"/>
    <property type="match status" value="1"/>
</dbReference>
<protein>
    <submittedName>
        <fullName evidence="8">Amino acid ABC transporter, periplasmic cysteine-binding protein</fullName>
    </submittedName>
    <submittedName>
        <fullName evidence="7">Transporter substrate-binding domain-containing protein</fullName>
    </submittedName>
</protein>
<feature type="chain" id="PRO_5041540927" evidence="5">
    <location>
        <begin position="18"/>
        <end position="271"/>
    </location>
</feature>
<dbReference type="OrthoDB" id="5431130at2"/>
<evidence type="ECO:0000256" key="5">
    <source>
        <dbReference type="SAM" id="SignalP"/>
    </source>
</evidence>
<dbReference type="Proteomes" id="UP001075225">
    <property type="component" value="Unassembled WGS sequence"/>
</dbReference>
<evidence type="ECO:0000313" key="10">
    <source>
        <dbReference type="Proteomes" id="UP001075225"/>
    </source>
</evidence>
<reference evidence="7" key="2">
    <citation type="submission" date="2022-12" db="EMBL/GenBank/DDBJ databases">
        <title>Species Delineation and Comparative Genomics within the Campylobacter ureolyticus Complex.</title>
        <authorList>
            <person name="Maki J."/>
            <person name="Howard M."/>
            <person name="Connelly S."/>
            <person name="Hardy D.J."/>
            <person name="Cameron A."/>
        </authorList>
    </citation>
    <scope>NUCLEOTIDE SEQUENCE</scope>
    <source>
        <strain evidence="7">URMC_787</strain>
    </source>
</reference>
<dbReference type="GeneID" id="77174959"/>
<dbReference type="SMART" id="SM00062">
    <property type="entry name" value="PBPb"/>
    <property type="match status" value="1"/>
</dbReference>
<evidence type="ECO:0000313" key="8">
    <source>
        <dbReference type="EMBL" id="QKF83583.1"/>
    </source>
</evidence>
<organism evidence="7 10">
    <name type="scientific">Campylobacter ureolyticus</name>
    <dbReference type="NCBI Taxonomy" id="827"/>
    <lineage>
        <taxon>Bacteria</taxon>
        <taxon>Pseudomonadati</taxon>
        <taxon>Campylobacterota</taxon>
        <taxon>Epsilonproteobacteria</taxon>
        <taxon>Campylobacterales</taxon>
        <taxon>Campylobacteraceae</taxon>
        <taxon>Campylobacter</taxon>
    </lineage>
</organism>
<keyword evidence="2" id="KW-0813">Transport</keyword>
<dbReference type="SUPFAM" id="SSF53850">
    <property type="entry name" value="Periplasmic binding protein-like II"/>
    <property type="match status" value="1"/>
</dbReference>
<evidence type="ECO:0000256" key="3">
    <source>
        <dbReference type="ARBA" id="ARBA00022729"/>
    </source>
</evidence>
<feature type="domain" description="Solute-binding protein family 3/N-terminal" evidence="6">
    <location>
        <begin position="28"/>
        <end position="250"/>
    </location>
</feature>
<comment type="similarity">
    <text evidence="1 4">Belongs to the bacterial solute-binding protein 3 family.</text>
</comment>
<dbReference type="Proteomes" id="UP000509722">
    <property type="component" value="Chromosome"/>
</dbReference>
<gene>
    <name evidence="8" type="ORF">CURT_0049</name>
    <name evidence="7" type="ORF">O6B32_04360</name>
</gene>
<dbReference type="GO" id="GO:0006865">
    <property type="term" value="P:amino acid transport"/>
    <property type="evidence" value="ECO:0007669"/>
    <property type="project" value="TreeGrafter"/>
</dbReference>
<sequence length="271" mass="30516">MKKIAFLFLLAATFAFGSSLDEIRKNGEIKIGVWTSQPPYSNLENGEFEGFEVDMAKAIGSNIVGNSGKVTLVGIESGNERIKFLQNNQVDVVIASFTETDERKKKVDFSLPYFAVAMGAISSKDKPLNFEKDLNYKTIAIQEGTTMEDYVKTIPGTKVIKTKGSMEAFRKLRDNKADAYIDDNLVVMAYAIVDRDYIVPKNMRNLGFNSFLGAAVKKGNNELLDAVNNEMVKLSKQGFFRKIFNETFVPFYKNEVEAKYFLLEDIYKIFG</sequence>
<dbReference type="RefSeq" id="WP_018713569.1">
    <property type="nucleotide sequence ID" value="NZ_CP053832.1"/>
</dbReference>
<keyword evidence="3 5" id="KW-0732">Signal</keyword>
<dbReference type="EMBL" id="JAPXGO010000002">
    <property type="protein sequence ID" value="MCZ6159709.1"/>
    <property type="molecule type" value="Genomic_DNA"/>
</dbReference>
<dbReference type="GO" id="GO:0005576">
    <property type="term" value="C:extracellular region"/>
    <property type="evidence" value="ECO:0007669"/>
    <property type="project" value="TreeGrafter"/>
</dbReference>
<evidence type="ECO:0000256" key="1">
    <source>
        <dbReference type="ARBA" id="ARBA00010333"/>
    </source>
</evidence>
<name>A0A381EEM3_9BACT</name>
<dbReference type="InterPro" id="IPR018313">
    <property type="entry name" value="SBP_3_CS"/>
</dbReference>
<reference evidence="8 9" key="1">
    <citation type="submission" date="2020-05" db="EMBL/GenBank/DDBJ databases">
        <title>Complete genome sequencing of Campylobacter and Arcobacter type strains.</title>
        <authorList>
            <person name="Miller W.G."/>
            <person name="Yee E."/>
        </authorList>
    </citation>
    <scope>NUCLEOTIDE SEQUENCE [LARGE SCALE GENOMIC DNA]</scope>
    <source>
        <strain evidence="8 9">LMG 6451</strain>
    </source>
</reference>
<dbReference type="EMBL" id="CP053832">
    <property type="protein sequence ID" value="QKF83583.1"/>
    <property type="molecule type" value="Genomic_DNA"/>
</dbReference>
<dbReference type="Pfam" id="PF00497">
    <property type="entry name" value="SBP_bac_3"/>
    <property type="match status" value="1"/>
</dbReference>
<dbReference type="PANTHER" id="PTHR30085">
    <property type="entry name" value="AMINO ACID ABC TRANSPORTER PERMEASE"/>
    <property type="match status" value="1"/>
</dbReference>
<feature type="signal peptide" evidence="5">
    <location>
        <begin position="1"/>
        <end position="17"/>
    </location>
</feature>
<dbReference type="InterPro" id="IPR001638">
    <property type="entry name" value="Solute-binding_3/MltF_N"/>
</dbReference>
<evidence type="ECO:0000256" key="4">
    <source>
        <dbReference type="RuleBase" id="RU003744"/>
    </source>
</evidence>
<evidence type="ECO:0000313" key="7">
    <source>
        <dbReference type="EMBL" id="MCZ6159709.1"/>
    </source>
</evidence>
<dbReference type="PANTHER" id="PTHR30085:SF6">
    <property type="entry name" value="ABC TRANSPORTER GLUTAMINE-BINDING PROTEIN GLNH"/>
    <property type="match status" value="1"/>
</dbReference>
<dbReference type="GO" id="GO:0030288">
    <property type="term" value="C:outer membrane-bounded periplasmic space"/>
    <property type="evidence" value="ECO:0007669"/>
    <property type="project" value="TreeGrafter"/>
</dbReference>
<proteinExistence type="inferred from homology"/>
<accession>A0A381EEM3</accession>
<dbReference type="Gene3D" id="3.40.190.10">
    <property type="entry name" value="Periplasmic binding protein-like II"/>
    <property type="match status" value="2"/>
</dbReference>